<accession>A0A3D8QFV7</accession>
<comment type="caution">
    <text evidence="2">The sequence shown here is derived from an EMBL/GenBank/DDBJ whole genome shotgun (WGS) entry which is preliminary data.</text>
</comment>
<evidence type="ECO:0000313" key="2">
    <source>
        <dbReference type="EMBL" id="RDW60712.1"/>
    </source>
</evidence>
<reference evidence="2 3" key="1">
    <citation type="journal article" date="2018" name="IMA Fungus">
        <title>IMA Genome-F 9: Draft genome sequence of Annulohypoxylon stygium, Aspergillus mulundensis, Berkeleyomyces basicola (syn. Thielaviopsis basicola), Ceratocystis smalleyi, two Cercospora beticola strains, Coleophoma cylindrospora, Fusarium fracticaudum, Phialophora cf. hyalina, and Morchella septimelata.</title>
        <authorList>
            <person name="Wingfield B.D."/>
            <person name="Bills G.F."/>
            <person name="Dong Y."/>
            <person name="Huang W."/>
            <person name="Nel W.J."/>
            <person name="Swalarsk-Parry B.S."/>
            <person name="Vaghefi N."/>
            <person name="Wilken P.M."/>
            <person name="An Z."/>
            <person name="de Beer Z.W."/>
            <person name="De Vos L."/>
            <person name="Chen L."/>
            <person name="Duong T.A."/>
            <person name="Gao Y."/>
            <person name="Hammerbacher A."/>
            <person name="Kikkert J.R."/>
            <person name="Li Y."/>
            <person name="Li H."/>
            <person name="Li K."/>
            <person name="Li Q."/>
            <person name="Liu X."/>
            <person name="Ma X."/>
            <person name="Naidoo K."/>
            <person name="Pethybridge S.J."/>
            <person name="Sun J."/>
            <person name="Steenkamp E.T."/>
            <person name="van der Nest M.A."/>
            <person name="van Wyk S."/>
            <person name="Wingfield M.J."/>
            <person name="Xiong C."/>
            <person name="Yue Q."/>
            <person name="Zhang X."/>
        </authorList>
    </citation>
    <scope>NUCLEOTIDE SEQUENCE [LARGE SCALE GENOMIC DNA]</scope>
    <source>
        <strain evidence="2 3">BP6252</strain>
    </source>
</reference>
<evidence type="ECO:0000313" key="3">
    <source>
        <dbReference type="Proteomes" id="UP000256645"/>
    </source>
</evidence>
<dbReference type="EMBL" id="PDLM01000015">
    <property type="protein sequence ID" value="RDW60712.1"/>
    <property type="molecule type" value="Genomic_DNA"/>
</dbReference>
<keyword evidence="1" id="KW-0732">Signal</keyword>
<protein>
    <submittedName>
        <fullName evidence="2">Uncharacterized protein</fullName>
    </submittedName>
</protein>
<name>A0A3D8QFV7_9HELO</name>
<feature type="chain" id="PRO_5017680072" evidence="1">
    <location>
        <begin position="19"/>
        <end position="363"/>
    </location>
</feature>
<organism evidence="2 3">
    <name type="scientific">Coleophoma cylindrospora</name>
    <dbReference type="NCBI Taxonomy" id="1849047"/>
    <lineage>
        <taxon>Eukaryota</taxon>
        <taxon>Fungi</taxon>
        <taxon>Dikarya</taxon>
        <taxon>Ascomycota</taxon>
        <taxon>Pezizomycotina</taxon>
        <taxon>Leotiomycetes</taxon>
        <taxon>Helotiales</taxon>
        <taxon>Dermateaceae</taxon>
        <taxon>Coleophoma</taxon>
    </lineage>
</organism>
<feature type="signal peptide" evidence="1">
    <location>
        <begin position="1"/>
        <end position="18"/>
    </location>
</feature>
<evidence type="ECO:0000256" key="1">
    <source>
        <dbReference type="SAM" id="SignalP"/>
    </source>
</evidence>
<gene>
    <name evidence="2" type="ORF">BP6252_12095</name>
</gene>
<proteinExistence type="predicted"/>
<dbReference type="AlphaFoldDB" id="A0A3D8QFV7"/>
<sequence>MLLQVVFLWLAACLQVLALNAATPWETMYFYSVYKAELAAGVSTKTTGGGCVHSASNFPAGEDNYKTEIAAAGFTAGICTYDEFVKFIGDSQGWADYKYTTDGATINPDWAKIKAKLESSTVKITTGKSKGNPKPYMHDVARLLTQVTSTKVLPMPVIMKTISDGMQTARAAFAALEGVSNELTTSFTKAVDDARTHLKIAQQIRVADAARYLNTAAAGYISGTPFATTSVQQDILAPDGTTVLQTWTDEANYDAMLAAAPTATDDDKKNLKRKFDDYGTDADITSTDNAPTRKIKKLARNHKNTNTAFKQATDILEADIKACTPPAKKKRGVLALLDRFRSKVRRQNQRHLTKLDLGLVLVS</sequence>
<dbReference type="Proteomes" id="UP000256645">
    <property type="component" value="Unassembled WGS sequence"/>
</dbReference>
<dbReference type="OrthoDB" id="3439500at2759"/>
<keyword evidence="3" id="KW-1185">Reference proteome</keyword>